<dbReference type="InterPro" id="IPR019821">
    <property type="entry name" value="Kinesin_motor_CS"/>
</dbReference>
<dbReference type="GO" id="GO:0005634">
    <property type="term" value="C:nucleus"/>
    <property type="evidence" value="ECO:0007669"/>
    <property type="project" value="UniProtKB-SubCell"/>
</dbReference>
<evidence type="ECO:0000256" key="14">
    <source>
        <dbReference type="ARBA" id="ARBA00023212"/>
    </source>
</evidence>
<dbReference type="PROSITE" id="PS50067">
    <property type="entry name" value="KINESIN_MOTOR_2"/>
    <property type="match status" value="1"/>
</dbReference>
<evidence type="ECO:0000256" key="2">
    <source>
        <dbReference type="ARBA" id="ARBA00004123"/>
    </source>
</evidence>
<dbReference type="Gene3D" id="3.40.850.10">
    <property type="entry name" value="Kinesin motor domain"/>
    <property type="match status" value="1"/>
</dbReference>
<name>A0A9N9R3Y8_9NEOP</name>
<dbReference type="GO" id="GO:0051536">
    <property type="term" value="F:iron-sulfur cluster binding"/>
    <property type="evidence" value="ECO:0007669"/>
    <property type="project" value="UniProtKB-KW"/>
</dbReference>
<protein>
    <recommendedName>
        <fullName evidence="20">Kinesin motor domain-containing protein</fullName>
    </recommendedName>
</protein>
<dbReference type="GO" id="GO:0007018">
    <property type="term" value="P:microtubule-based movement"/>
    <property type="evidence" value="ECO:0007669"/>
    <property type="project" value="InterPro"/>
</dbReference>
<evidence type="ECO:0000256" key="10">
    <source>
        <dbReference type="ARBA" id="ARBA00023014"/>
    </source>
</evidence>
<dbReference type="InterPro" id="IPR027640">
    <property type="entry name" value="Kinesin-like_fam"/>
</dbReference>
<evidence type="ECO:0000256" key="5">
    <source>
        <dbReference type="ARBA" id="ARBA00022701"/>
    </source>
</evidence>
<evidence type="ECO:0000256" key="19">
    <source>
        <dbReference type="SAM" id="MobiDB-lite"/>
    </source>
</evidence>
<feature type="compositionally biased region" description="Polar residues" evidence="19">
    <location>
        <begin position="1091"/>
        <end position="1103"/>
    </location>
</feature>
<dbReference type="FunFam" id="3.40.850.10:FF:000038">
    <property type="entry name" value="chromosome-associated kinesin KIF4A"/>
    <property type="match status" value="1"/>
</dbReference>
<dbReference type="Proteomes" id="UP001153714">
    <property type="component" value="Chromosome 2"/>
</dbReference>
<feature type="coiled-coil region" evidence="18">
    <location>
        <begin position="706"/>
        <end position="737"/>
    </location>
</feature>
<dbReference type="InterPro" id="IPR036961">
    <property type="entry name" value="Kinesin_motor_dom_sf"/>
</dbReference>
<feature type="compositionally biased region" description="Basic and acidic residues" evidence="19">
    <location>
        <begin position="971"/>
        <end position="981"/>
    </location>
</feature>
<evidence type="ECO:0000256" key="15">
    <source>
        <dbReference type="ARBA" id="ARBA00023242"/>
    </source>
</evidence>
<comment type="cofactor">
    <cofactor evidence="1">
        <name>[4Fe-4S] cluster</name>
        <dbReference type="ChEBI" id="CHEBI:49883"/>
    </cofactor>
</comment>
<dbReference type="GO" id="GO:0005524">
    <property type="term" value="F:ATP binding"/>
    <property type="evidence" value="ECO:0007669"/>
    <property type="project" value="UniProtKB-UniRule"/>
</dbReference>
<dbReference type="SUPFAM" id="SSF52540">
    <property type="entry name" value="P-loop containing nucleoside triphosphate hydrolases"/>
    <property type="match status" value="1"/>
</dbReference>
<evidence type="ECO:0000313" key="22">
    <source>
        <dbReference type="Proteomes" id="UP001153714"/>
    </source>
</evidence>
<dbReference type="SMART" id="SM01114">
    <property type="entry name" value="CXC"/>
    <property type="match status" value="1"/>
</dbReference>
<accession>A0A9N9R3Y8</accession>
<keyword evidence="13 17" id="KW-0505">Motor protein</keyword>
<dbReference type="GO" id="GO:0007052">
    <property type="term" value="P:mitotic spindle organization"/>
    <property type="evidence" value="ECO:0007669"/>
    <property type="project" value="TreeGrafter"/>
</dbReference>
<dbReference type="EMBL" id="OU893333">
    <property type="protein sequence ID" value="CAG9789066.1"/>
    <property type="molecule type" value="Genomic_DNA"/>
</dbReference>
<feature type="region of interest" description="Disordered" evidence="19">
    <location>
        <begin position="960"/>
        <end position="1016"/>
    </location>
</feature>
<dbReference type="GO" id="GO:0051231">
    <property type="term" value="P:spindle elongation"/>
    <property type="evidence" value="ECO:0007669"/>
    <property type="project" value="TreeGrafter"/>
</dbReference>
<dbReference type="PANTHER" id="PTHR47969:SF15">
    <property type="entry name" value="CHROMOSOME-ASSOCIATED KINESIN KIF4A-RELATED"/>
    <property type="match status" value="1"/>
</dbReference>
<comment type="similarity">
    <text evidence="17">Belongs to the TRAFAC class myosin-kinesin ATPase superfamily. Kinesin family.</text>
</comment>
<evidence type="ECO:0000313" key="21">
    <source>
        <dbReference type="EMBL" id="CAG9789066.1"/>
    </source>
</evidence>
<evidence type="ECO:0000256" key="6">
    <source>
        <dbReference type="ARBA" id="ARBA00022723"/>
    </source>
</evidence>
<dbReference type="Pfam" id="PF25764">
    <property type="entry name" value="KIF21A_4th"/>
    <property type="match status" value="1"/>
</dbReference>
<reference evidence="21" key="1">
    <citation type="submission" date="2021-12" db="EMBL/GenBank/DDBJ databases">
        <authorList>
            <person name="King R."/>
        </authorList>
    </citation>
    <scope>NUCLEOTIDE SEQUENCE</scope>
</reference>
<feature type="compositionally biased region" description="Acidic residues" evidence="19">
    <location>
        <begin position="985"/>
        <end position="998"/>
    </location>
</feature>
<dbReference type="AlphaFoldDB" id="A0A9N9R3Y8"/>
<feature type="region of interest" description="Disordered" evidence="19">
    <location>
        <begin position="1080"/>
        <end position="1110"/>
    </location>
</feature>
<evidence type="ECO:0000256" key="17">
    <source>
        <dbReference type="PROSITE-ProRule" id="PRU00283"/>
    </source>
</evidence>
<keyword evidence="10" id="KW-0411">Iron-sulfur</keyword>
<dbReference type="GO" id="GO:0005875">
    <property type="term" value="C:microtubule associated complex"/>
    <property type="evidence" value="ECO:0007669"/>
    <property type="project" value="TreeGrafter"/>
</dbReference>
<evidence type="ECO:0000256" key="4">
    <source>
        <dbReference type="ARBA" id="ARBA00022490"/>
    </source>
</evidence>
<keyword evidence="7 17" id="KW-0547">Nucleotide-binding</keyword>
<dbReference type="CDD" id="cd01372">
    <property type="entry name" value="KISc_KIF4"/>
    <property type="match status" value="1"/>
</dbReference>
<dbReference type="SMART" id="SM00129">
    <property type="entry name" value="KISc"/>
    <property type="match status" value="1"/>
</dbReference>
<sequence length="1139" mass="129442">MVEGDKSTIDTVQVALRIRPLMQQEIERGCDECIDVVNGEPQVQIKDLAFTYNYVFPQHITQQEFYDTAVKSLIGKLFEGYNVTILAYGQTGSGKTYTMGTNYSGSHGDSTKLGVIPQAVADIFDFIEAHEAEFMFKVTVSFMELYQEQCYDLLSGKERAHSIIEIREDINRGVILPGITEHPVASTNETMMVLEQGSSGRVTGSTAMNQASSRSHAVFTIVITKESKINKNIATTSKFHLVDLAGSERIKKTKASGERLKEGVKINQGLLALGNVISALGDGTNRSFIGYRDSKLTRLLQDSLGGNSLTLMVACVSPADYNLDETVSTLRYADRARRIRNKPIINQDAKAAEIVRLNNLVNELRVQLLGKAPTVSEQNNEQLQEELEREKARYQELLKKHKQVTEHLSNMLIENTNLCEKALLAEAAKDKIERKLNELTEQCNQTIENLNTTDKSTDNEGNKTNVVDYLKDIKTRLEDLQSMNLKTNEELIDHEIKLSFVKEDSETDKVDEEALLNEDQAVLEEEKRAMGQVALNQELQELNRAMAIKASVVQAILANNKDMIDSHNNLRENEEKIAQLEKEKDELMQQLKQTKSKDPSNEERRTKVSTLEAQISDLKKKCQQQANIIKMKEKNEAKIAALNAELQAMKVTKVKIIKQMREESEKFRKWKADNERALVRLRNEDRKRATAMARMESLHAKQQTVLKRKMEEAVAVNKRLKEALERQKNTAMKRNAKGSVKAGAIQQYIEQELEVHLSIVEAEKSLEELMEYRAWIIAQIENLHNNTEDEASRKKLAELEDDLALRKAQISDLQQKILIADQENKSRTQWDNIQSLMEAKVALKCLFELIVDSKRELQNQSEKGFQARYEEIKEAHDRLVMEFENSKAEFERQLSLVKLQCEQKVSALVALQRGVVGRGDKSEACKHLQNVIQYQQERLDQIEDENKKLMDELEQLRSAKSKTVNKKRSKKETNDSEKKVVYAEPSDEDDDDVEDTDKDPDWRATPLFKRIQAQRSRLTMNFTNTDADTTNGPAVKRNSEGSPHCMCRGSCSTKMCGCVKSGSSCGESCRCQHALCRNRRPHSEQDKENRPSSAESSLDTTPPSYFDKRGLDATYVKKKKSYFFPNDQGNTESKPIKTE</sequence>
<evidence type="ECO:0000256" key="11">
    <source>
        <dbReference type="ARBA" id="ARBA00023054"/>
    </source>
</evidence>
<dbReference type="GO" id="GO:0005829">
    <property type="term" value="C:cytosol"/>
    <property type="evidence" value="ECO:0007669"/>
    <property type="project" value="UniProtKB-ARBA"/>
</dbReference>
<keyword evidence="4" id="KW-0963">Cytoplasm</keyword>
<keyword evidence="15" id="KW-0539">Nucleus</keyword>
<gene>
    <name evidence="21" type="ORF">DIATSA_LOCUS6829</name>
</gene>
<keyword evidence="22" id="KW-1185">Reference proteome</keyword>
<dbReference type="OrthoDB" id="3176171at2759"/>
<evidence type="ECO:0000256" key="16">
    <source>
        <dbReference type="ARBA" id="ARBA00034078"/>
    </source>
</evidence>
<evidence type="ECO:0000256" key="13">
    <source>
        <dbReference type="ARBA" id="ARBA00023175"/>
    </source>
</evidence>
<evidence type="ECO:0000256" key="1">
    <source>
        <dbReference type="ARBA" id="ARBA00001966"/>
    </source>
</evidence>
<evidence type="ECO:0000259" key="20">
    <source>
        <dbReference type="PROSITE" id="PS50067"/>
    </source>
</evidence>
<dbReference type="GO" id="GO:0008017">
    <property type="term" value="F:microtubule binding"/>
    <property type="evidence" value="ECO:0007669"/>
    <property type="project" value="InterPro"/>
</dbReference>
<feature type="compositionally biased region" description="Basic residues" evidence="19">
    <location>
        <begin position="960"/>
        <end position="970"/>
    </location>
</feature>
<dbReference type="GO" id="GO:0005874">
    <property type="term" value="C:microtubule"/>
    <property type="evidence" value="ECO:0007669"/>
    <property type="project" value="UniProtKB-KW"/>
</dbReference>
<feature type="coiled-coil region" evidence="18">
    <location>
        <begin position="563"/>
        <end position="652"/>
    </location>
</feature>
<keyword evidence="11 18" id="KW-0175">Coiled coil</keyword>
<dbReference type="PRINTS" id="PR00380">
    <property type="entry name" value="KINESINHEAVY"/>
</dbReference>
<comment type="subcellular location">
    <subcellularLocation>
        <location evidence="3">Cytoplasm</location>
        <location evidence="3">Cytoskeleton</location>
    </subcellularLocation>
    <subcellularLocation>
        <location evidence="2">Nucleus</location>
    </subcellularLocation>
</comment>
<evidence type="ECO:0000256" key="3">
    <source>
        <dbReference type="ARBA" id="ARBA00004245"/>
    </source>
</evidence>
<feature type="binding site" evidence="17">
    <location>
        <begin position="89"/>
        <end position="96"/>
    </location>
    <ligand>
        <name>ATP</name>
        <dbReference type="ChEBI" id="CHEBI:30616"/>
    </ligand>
</feature>
<keyword evidence="6" id="KW-0479">Metal-binding</keyword>
<feature type="coiled-coil region" evidence="18">
    <location>
        <begin position="377"/>
        <end position="490"/>
    </location>
</feature>
<evidence type="ECO:0000256" key="9">
    <source>
        <dbReference type="ARBA" id="ARBA00023004"/>
    </source>
</evidence>
<comment type="cofactor">
    <cofactor evidence="16">
        <name>[2Fe-2S] cluster</name>
        <dbReference type="ChEBI" id="CHEBI:190135"/>
    </cofactor>
</comment>
<keyword evidence="12" id="KW-0238">DNA-binding</keyword>
<feature type="domain" description="Kinesin motor" evidence="20">
    <location>
        <begin position="11"/>
        <end position="339"/>
    </location>
</feature>
<dbReference type="GO" id="GO:0003777">
    <property type="term" value="F:microtubule motor activity"/>
    <property type="evidence" value="ECO:0007669"/>
    <property type="project" value="InterPro"/>
</dbReference>
<dbReference type="InterPro" id="IPR033467">
    <property type="entry name" value="Tesmin/TSO1-like_CXC"/>
</dbReference>
<dbReference type="PANTHER" id="PTHR47969">
    <property type="entry name" value="CHROMOSOME-ASSOCIATED KINESIN KIF4A-RELATED"/>
    <property type="match status" value="1"/>
</dbReference>
<dbReference type="PROSITE" id="PS00411">
    <property type="entry name" value="KINESIN_MOTOR_1"/>
    <property type="match status" value="1"/>
</dbReference>
<dbReference type="Pfam" id="PF00225">
    <property type="entry name" value="Kinesin"/>
    <property type="match status" value="1"/>
</dbReference>
<keyword evidence="9" id="KW-0408">Iron</keyword>
<evidence type="ECO:0000256" key="18">
    <source>
        <dbReference type="SAM" id="Coils"/>
    </source>
</evidence>
<keyword evidence="8 17" id="KW-0067">ATP-binding</keyword>
<evidence type="ECO:0000256" key="7">
    <source>
        <dbReference type="ARBA" id="ARBA00022741"/>
    </source>
</evidence>
<keyword evidence="5" id="KW-0493">Microtubule</keyword>
<dbReference type="InterPro" id="IPR027417">
    <property type="entry name" value="P-loop_NTPase"/>
</dbReference>
<reference evidence="21" key="2">
    <citation type="submission" date="2022-10" db="EMBL/GenBank/DDBJ databases">
        <authorList>
            <consortium name="ENA_rothamsted_submissions"/>
            <consortium name="culmorum"/>
            <person name="King R."/>
        </authorList>
    </citation>
    <scope>NUCLEOTIDE SEQUENCE</scope>
</reference>
<dbReference type="GO" id="GO:0046872">
    <property type="term" value="F:metal ion binding"/>
    <property type="evidence" value="ECO:0007669"/>
    <property type="project" value="UniProtKB-KW"/>
</dbReference>
<proteinExistence type="inferred from homology"/>
<feature type="compositionally biased region" description="Basic and acidic residues" evidence="19">
    <location>
        <begin position="1081"/>
        <end position="1090"/>
    </location>
</feature>
<evidence type="ECO:0000256" key="12">
    <source>
        <dbReference type="ARBA" id="ARBA00023125"/>
    </source>
</evidence>
<dbReference type="GO" id="GO:0003677">
    <property type="term" value="F:DNA binding"/>
    <property type="evidence" value="ECO:0007669"/>
    <property type="project" value="UniProtKB-KW"/>
</dbReference>
<organism evidence="21 22">
    <name type="scientific">Diatraea saccharalis</name>
    <name type="common">sugarcane borer</name>
    <dbReference type="NCBI Taxonomy" id="40085"/>
    <lineage>
        <taxon>Eukaryota</taxon>
        <taxon>Metazoa</taxon>
        <taxon>Ecdysozoa</taxon>
        <taxon>Arthropoda</taxon>
        <taxon>Hexapoda</taxon>
        <taxon>Insecta</taxon>
        <taxon>Pterygota</taxon>
        <taxon>Neoptera</taxon>
        <taxon>Endopterygota</taxon>
        <taxon>Lepidoptera</taxon>
        <taxon>Glossata</taxon>
        <taxon>Ditrysia</taxon>
        <taxon>Pyraloidea</taxon>
        <taxon>Crambidae</taxon>
        <taxon>Crambinae</taxon>
        <taxon>Diatraea</taxon>
    </lineage>
</organism>
<dbReference type="InterPro" id="IPR001752">
    <property type="entry name" value="Kinesin_motor_dom"/>
</dbReference>
<evidence type="ECO:0000256" key="8">
    <source>
        <dbReference type="ARBA" id="ARBA00022840"/>
    </source>
</evidence>
<keyword evidence="14" id="KW-0206">Cytoskeleton</keyword>